<dbReference type="AlphaFoldDB" id="L0A353"/>
<reference evidence="3" key="1">
    <citation type="submission" date="2012-03" db="EMBL/GenBank/DDBJ databases">
        <title>Complete sequence of chromosome of Deinococcus peraridilitoris DSM 19664.</title>
        <authorList>
            <person name="Lucas S."/>
            <person name="Copeland A."/>
            <person name="Lapidus A."/>
            <person name="Glavina del Rio T."/>
            <person name="Dalin E."/>
            <person name="Tice H."/>
            <person name="Bruce D."/>
            <person name="Goodwin L."/>
            <person name="Pitluck S."/>
            <person name="Peters L."/>
            <person name="Mikhailova N."/>
            <person name="Lu M."/>
            <person name="Kyrpides N."/>
            <person name="Mavromatis K."/>
            <person name="Ivanova N."/>
            <person name="Brettin T."/>
            <person name="Detter J.C."/>
            <person name="Han C."/>
            <person name="Larimer F."/>
            <person name="Land M."/>
            <person name="Hauser L."/>
            <person name="Markowitz V."/>
            <person name="Cheng J.-F."/>
            <person name="Hugenholtz P."/>
            <person name="Woyke T."/>
            <person name="Wu D."/>
            <person name="Pukall R."/>
            <person name="Steenblock K."/>
            <person name="Brambilla E."/>
            <person name="Klenk H.-P."/>
            <person name="Eisen J.A."/>
        </authorList>
    </citation>
    <scope>NUCLEOTIDE SEQUENCE [LARGE SCALE GENOMIC DNA]</scope>
    <source>
        <strain evidence="3">DSM 19664 / LMG 22246 / CIP 109416 / KR-200</strain>
    </source>
</reference>
<dbReference type="InterPro" id="IPR036388">
    <property type="entry name" value="WH-like_DNA-bd_sf"/>
</dbReference>
<dbReference type="Pfam" id="PF12802">
    <property type="entry name" value="MarR_2"/>
    <property type="match status" value="1"/>
</dbReference>
<dbReference type="InterPro" id="IPR052526">
    <property type="entry name" value="HTH-type_Bedaq_tolerance"/>
</dbReference>
<proteinExistence type="predicted"/>
<dbReference type="eggNOG" id="COG1846">
    <property type="taxonomic scope" value="Bacteria"/>
</dbReference>
<dbReference type="OrthoDB" id="69852at2"/>
<dbReference type="SMART" id="SM00347">
    <property type="entry name" value="HTH_MARR"/>
    <property type="match status" value="1"/>
</dbReference>
<protein>
    <submittedName>
        <fullName evidence="2">Transcriptional regulator</fullName>
    </submittedName>
</protein>
<dbReference type="STRING" id="937777.Deipe_2865"/>
<dbReference type="RefSeq" id="WP_015236630.1">
    <property type="nucleotide sequence ID" value="NC_019793.1"/>
</dbReference>
<gene>
    <name evidence="2" type="ordered locus">Deipe_2865</name>
</gene>
<dbReference type="Proteomes" id="UP000010467">
    <property type="component" value="Chromosome"/>
</dbReference>
<organism evidence="2 3">
    <name type="scientific">Deinococcus peraridilitoris (strain DSM 19664 / LMG 22246 / CIP 109416 / KR-200)</name>
    <dbReference type="NCBI Taxonomy" id="937777"/>
    <lineage>
        <taxon>Bacteria</taxon>
        <taxon>Thermotogati</taxon>
        <taxon>Deinococcota</taxon>
        <taxon>Deinococci</taxon>
        <taxon>Deinococcales</taxon>
        <taxon>Deinococcaceae</taxon>
        <taxon>Deinococcus</taxon>
    </lineage>
</organism>
<dbReference type="PROSITE" id="PS50995">
    <property type="entry name" value="HTH_MARR_2"/>
    <property type="match status" value="1"/>
</dbReference>
<dbReference type="KEGG" id="dpd:Deipe_2865"/>
<keyword evidence="3" id="KW-1185">Reference proteome</keyword>
<dbReference type="PATRIC" id="fig|937777.3.peg.2881"/>
<evidence type="ECO:0000313" key="2">
    <source>
        <dbReference type="EMBL" id="AFZ68328.1"/>
    </source>
</evidence>
<dbReference type="GO" id="GO:0003700">
    <property type="term" value="F:DNA-binding transcription factor activity"/>
    <property type="evidence" value="ECO:0007669"/>
    <property type="project" value="InterPro"/>
</dbReference>
<accession>L0A353</accession>
<evidence type="ECO:0000259" key="1">
    <source>
        <dbReference type="PROSITE" id="PS50995"/>
    </source>
</evidence>
<dbReference type="PANTHER" id="PTHR39515">
    <property type="entry name" value="CONSERVED PROTEIN"/>
    <property type="match status" value="1"/>
</dbReference>
<name>L0A353_DEIPD</name>
<dbReference type="Gene3D" id="1.10.10.10">
    <property type="entry name" value="Winged helix-like DNA-binding domain superfamily/Winged helix DNA-binding domain"/>
    <property type="match status" value="1"/>
</dbReference>
<sequence>MSSTAPELLDMTRLLIRLGRLLHNEIDEPLQESLGLGIKELLVLISISEGQTSPGVIAARQYLPAATVTRLITRLQEHGFLERQSDPDDLRRFRLVLTGRGTAALQRRRDETRRVLAARYAHLPPEVVAQAVEALRALEGHLQGEVARV</sequence>
<dbReference type="InterPro" id="IPR000835">
    <property type="entry name" value="HTH_MarR-typ"/>
</dbReference>
<dbReference type="InterPro" id="IPR036390">
    <property type="entry name" value="WH_DNA-bd_sf"/>
</dbReference>
<evidence type="ECO:0000313" key="3">
    <source>
        <dbReference type="Proteomes" id="UP000010467"/>
    </source>
</evidence>
<dbReference type="EMBL" id="CP003382">
    <property type="protein sequence ID" value="AFZ68328.1"/>
    <property type="molecule type" value="Genomic_DNA"/>
</dbReference>
<dbReference type="HOGENOM" id="CLU_083287_27_8_0"/>
<feature type="domain" description="HTH marR-type" evidence="1">
    <location>
        <begin position="8"/>
        <end position="144"/>
    </location>
</feature>
<dbReference type="SUPFAM" id="SSF46785">
    <property type="entry name" value="Winged helix' DNA-binding domain"/>
    <property type="match status" value="1"/>
</dbReference>
<dbReference type="PANTHER" id="PTHR39515:SF2">
    <property type="entry name" value="HTH-TYPE TRANSCRIPTIONAL REGULATOR RV0880"/>
    <property type="match status" value="1"/>
</dbReference>